<comment type="domain">
    <text evidence="4">The Q motif is unique to and characteristic of the DEAD box family of RNA helicases and controls ATP binding and hydrolysis.</text>
</comment>
<gene>
    <name evidence="6" type="ORF">RR48_00546</name>
</gene>
<dbReference type="Gene3D" id="3.40.50.300">
    <property type="entry name" value="P-loop containing nucleotide triphosphate hydrolases"/>
    <property type="match status" value="1"/>
</dbReference>
<dbReference type="GO" id="GO:0003724">
    <property type="term" value="F:RNA helicase activity"/>
    <property type="evidence" value="ECO:0007669"/>
    <property type="project" value="UniProtKB-EC"/>
</dbReference>
<keyword evidence="4 6" id="KW-0347">Helicase</keyword>
<comment type="similarity">
    <text evidence="4">Belongs to the DEAD box helicase family.</text>
</comment>
<dbReference type="InParanoid" id="A0A0N0PFP9"/>
<dbReference type="Pfam" id="PF00622">
    <property type="entry name" value="SPRY"/>
    <property type="match status" value="1"/>
</dbReference>
<evidence type="ECO:0000256" key="2">
    <source>
        <dbReference type="ARBA" id="ARBA00022801"/>
    </source>
</evidence>
<dbReference type="InterPro" id="IPR013320">
    <property type="entry name" value="ConA-like_dom_sf"/>
</dbReference>
<proteinExistence type="inferred from homology"/>
<keyword evidence="2 4" id="KW-0378">Hydrolase</keyword>
<dbReference type="InterPro" id="IPR014001">
    <property type="entry name" value="Helicase_ATP-bd"/>
</dbReference>
<comment type="catalytic activity">
    <reaction evidence="4">
        <text>ATP + H2O = ADP + phosphate + H(+)</text>
        <dbReference type="Rhea" id="RHEA:13065"/>
        <dbReference type="ChEBI" id="CHEBI:15377"/>
        <dbReference type="ChEBI" id="CHEBI:15378"/>
        <dbReference type="ChEBI" id="CHEBI:30616"/>
        <dbReference type="ChEBI" id="CHEBI:43474"/>
        <dbReference type="ChEBI" id="CHEBI:456216"/>
        <dbReference type="EC" id="3.6.4.13"/>
    </reaction>
</comment>
<dbReference type="Pfam" id="PF00270">
    <property type="entry name" value="DEAD"/>
    <property type="match status" value="1"/>
</dbReference>
<dbReference type="Gene3D" id="2.60.120.920">
    <property type="match status" value="1"/>
</dbReference>
<comment type="function">
    <text evidence="4">RNA helicase.</text>
</comment>
<dbReference type="PROSITE" id="PS51192">
    <property type="entry name" value="HELICASE_ATP_BIND_1"/>
    <property type="match status" value="1"/>
</dbReference>
<dbReference type="GO" id="GO:0003723">
    <property type="term" value="F:RNA binding"/>
    <property type="evidence" value="ECO:0007669"/>
    <property type="project" value="UniProtKB-UniRule"/>
</dbReference>
<evidence type="ECO:0000259" key="5">
    <source>
        <dbReference type="PROSITE" id="PS51192"/>
    </source>
</evidence>
<dbReference type="EC" id="3.6.4.13" evidence="4"/>
<feature type="domain" description="Helicase ATP-binding" evidence="5">
    <location>
        <begin position="160"/>
        <end position="263"/>
    </location>
</feature>
<keyword evidence="1 4" id="KW-0547">Nucleotide-binding</keyword>
<dbReference type="InterPro" id="IPR011545">
    <property type="entry name" value="DEAD/DEAH_box_helicase_dom"/>
</dbReference>
<dbReference type="InterPro" id="IPR027417">
    <property type="entry name" value="P-loop_NTPase"/>
</dbReference>
<keyword evidence="3 4" id="KW-0067">ATP-binding</keyword>
<accession>A0A0N0PFP9</accession>
<evidence type="ECO:0000256" key="1">
    <source>
        <dbReference type="ARBA" id="ARBA00022741"/>
    </source>
</evidence>
<dbReference type="InterPro" id="IPR043136">
    <property type="entry name" value="B30.2/SPRY_sf"/>
</dbReference>
<evidence type="ECO:0000256" key="3">
    <source>
        <dbReference type="ARBA" id="ARBA00022840"/>
    </source>
</evidence>
<sequence length="263" mass="28933">MVTSSSLLQPFLQKPLHPPLHSSFSTPSMVTASSLLESFLHKPLNLPLHSSFSTPSINGRWIFDKFVCNCCLLNLNSGEIRYTKNGEDLGIAFKLDQSRKSDCYFPAVVLKNAEMSFNFGATPFKHTPPKDYVALCNAPKECVKLNVVSSVQSTDSKPVNNAPQAIIIEPSRELAEQTCNQITKFKKYLENPKVRELLVVGGINVKDQINQLNAGIDIVVGTPGRLEDLIQGADRAPAPTDPEDHQRWTTSADGGLLGYFTCI</sequence>
<dbReference type="AlphaFoldDB" id="A0A0N0PFP9"/>
<dbReference type="InterPro" id="IPR003877">
    <property type="entry name" value="SPRY_dom"/>
</dbReference>
<dbReference type="SUPFAM" id="SSF49899">
    <property type="entry name" value="Concanavalin A-like lectins/glucanases"/>
    <property type="match status" value="1"/>
</dbReference>
<dbReference type="EMBL" id="LADJ01050554">
    <property type="protein sequence ID" value="KPJ21491.1"/>
    <property type="molecule type" value="Genomic_DNA"/>
</dbReference>
<dbReference type="Proteomes" id="UP000053240">
    <property type="component" value="Unassembled WGS sequence"/>
</dbReference>
<comment type="caution">
    <text evidence="6">The sequence shown here is derived from an EMBL/GenBank/DDBJ whole genome shotgun (WGS) entry which is preliminary data.</text>
</comment>
<keyword evidence="7" id="KW-1185">Reference proteome</keyword>
<dbReference type="GO" id="GO:0016787">
    <property type="term" value="F:hydrolase activity"/>
    <property type="evidence" value="ECO:0007669"/>
    <property type="project" value="UniProtKB-KW"/>
</dbReference>
<reference evidence="6 7" key="1">
    <citation type="journal article" date="2015" name="Nat. Commun.">
        <title>Outbred genome sequencing and CRISPR/Cas9 gene editing in butterflies.</title>
        <authorList>
            <person name="Li X."/>
            <person name="Fan D."/>
            <person name="Zhang W."/>
            <person name="Liu G."/>
            <person name="Zhang L."/>
            <person name="Zhao L."/>
            <person name="Fang X."/>
            <person name="Chen L."/>
            <person name="Dong Y."/>
            <person name="Chen Y."/>
            <person name="Ding Y."/>
            <person name="Zhao R."/>
            <person name="Feng M."/>
            <person name="Zhu Y."/>
            <person name="Feng Y."/>
            <person name="Jiang X."/>
            <person name="Zhu D."/>
            <person name="Xiang H."/>
            <person name="Feng X."/>
            <person name="Li S."/>
            <person name="Wang J."/>
            <person name="Zhang G."/>
            <person name="Kronforst M.R."/>
            <person name="Wang W."/>
        </authorList>
    </citation>
    <scope>NUCLEOTIDE SEQUENCE [LARGE SCALE GENOMIC DNA]</scope>
    <source>
        <strain evidence="6">Ya'a_city_454_Pm</strain>
        <tissue evidence="6">Whole body</tissue>
    </source>
</reference>
<dbReference type="SUPFAM" id="SSF52540">
    <property type="entry name" value="P-loop containing nucleoside triphosphate hydrolases"/>
    <property type="match status" value="1"/>
</dbReference>
<evidence type="ECO:0000313" key="7">
    <source>
        <dbReference type="Proteomes" id="UP000053240"/>
    </source>
</evidence>
<dbReference type="PANTHER" id="PTHR24031">
    <property type="entry name" value="RNA HELICASE"/>
    <property type="match status" value="1"/>
</dbReference>
<dbReference type="GO" id="GO:0005524">
    <property type="term" value="F:ATP binding"/>
    <property type="evidence" value="ECO:0007669"/>
    <property type="project" value="UniProtKB-UniRule"/>
</dbReference>
<dbReference type="STRING" id="76193.A0A0N0PFP9"/>
<protein>
    <recommendedName>
        <fullName evidence="4">ATP-dependent RNA helicase</fullName>
        <ecNumber evidence="4">3.6.4.13</ecNumber>
    </recommendedName>
</protein>
<evidence type="ECO:0000256" key="4">
    <source>
        <dbReference type="RuleBase" id="RU365068"/>
    </source>
</evidence>
<evidence type="ECO:0000313" key="6">
    <source>
        <dbReference type="EMBL" id="KPJ21491.1"/>
    </source>
</evidence>
<organism evidence="6 7">
    <name type="scientific">Papilio machaon</name>
    <name type="common">Old World swallowtail butterfly</name>
    <dbReference type="NCBI Taxonomy" id="76193"/>
    <lineage>
        <taxon>Eukaryota</taxon>
        <taxon>Metazoa</taxon>
        <taxon>Ecdysozoa</taxon>
        <taxon>Arthropoda</taxon>
        <taxon>Hexapoda</taxon>
        <taxon>Insecta</taxon>
        <taxon>Pterygota</taxon>
        <taxon>Neoptera</taxon>
        <taxon>Endopterygota</taxon>
        <taxon>Lepidoptera</taxon>
        <taxon>Glossata</taxon>
        <taxon>Ditrysia</taxon>
        <taxon>Papilionoidea</taxon>
        <taxon>Papilionidae</taxon>
        <taxon>Papilioninae</taxon>
        <taxon>Papilio</taxon>
    </lineage>
</organism>
<name>A0A0N0PFP9_PAPMA</name>
<keyword evidence="4" id="KW-0694">RNA-binding</keyword>